<keyword evidence="4" id="KW-1185">Reference proteome</keyword>
<accession>L9Z372</accession>
<dbReference type="AlphaFoldDB" id="L9Z372"/>
<comment type="caution">
    <text evidence="3">The sequence shown here is derived from an EMBL/GenBank/DDBJ whole genome shotgun (WGS) entry which is preliminary data.</text>
</comment>
<keyword evidence="2" id="KW-1133">Transmembrane helix</keyword>
<protein>
    <submittedName>
        <fullName evidence="3">Uncharacterized protein</fullName>
    </submittedName>
</protein>
<gene>
    <name evidence="3" type="ORF">C486_11449</name>
</gene>
<keyword evidence="2" id="KW-0472">Membrane</keyword>
<organism evidence="3 4">
    <name type="scientific">Natrinema gari JCM 14663</name>
    <dbReference type="NCBI Taxonomy" id="1230459"/>
    <lineage>
        <taxon>Archaea</taxon>
        <taxon>Methanobacteriati</taxon>
        <taxon>Methanobacteriota</taxon>
        <taxon>Stenosarchaea group</taxon>
        <taxon>Halobacteria</taxon>
        <taxon>Halobacteriales</taxon>
        <taxon>Natrialbaceae</taxon>
        <taxon>Natrinema</taxon>
    </lineage>
</organism>
<dbReference type="PATRIC" id="fig|1230459.4.peg.2277"/>
<feature type="transmembrane region" description="Helical" evidence="2">
    <location>
        <begin position="32"/>
        <end position="50"/>
    </location>
</feature>
<evidence type="ECO:0000313" key="3">
    <source>
        <dbReference type="EMBL" id="ELY79613.1"/>
    </source>
</evidence>
<proteinExistence type="predicted"/>
<feature type="transmembrane region" description="Helical" evidence="2">
    <location>
        <begin position="56"/>
        <end position="78"/>
    </location>
</feature>
<evidence type="ECO:0000256" key="1">
    <source>
        <dbReference type="SAM" id="MobiDB-lite"/>
    </source>
</evidence>
<name>L9Z372_9EURY</name>
<feature type="region of interest" description="Disordered" evidence="1">
    <location>
        <begin position="1"/>
        <end position="21"/>
    </location>
</feature>
<evidence type="ECO:0000256" key="2">
    <source>
        <dbReference type="SAM" id="Phobius"/>
    </source>
</evidence>
<sequence length="116" mass="12308">MGVALERPTPTHREDDAVGDGCRRRSQCRDVFAVRVCGSGMALAGIVAELRAHPVAVALELGSVLVCCLLFAGTFVLLATGAPTGRGDPWLALIGVGVAFVLFWTVLVPLYERTRT</sequence>
<keyword evidence="2" id="KW-0812">Transmembrane</keyword>
<dbReference type="Proteomes" id="UP000011592">
    <property type="component" value="Unassembled WGS sequence"/>
</dbReference>
<evidence type="ECO:0000313" key="4">
    <source>
        <dbReference type="Proteomes" id="UP000011592"/>
    </source>
</evidence>
<feature type="transmembrane region" description="Helical" evidence="2">
    <location>
        <begin position="90"/>
        <end position="111"/>
    </location>
</feature>
<dbReference type="EMBL" id="AOIJ01000051">
    <property type="protein sequence ID" value="ELY79613.1"/>
    <property type="molecule type" value="Genomic_DNA"/>
</dbReference>
<reference evidence="3 4" key="1">
    <citation type="journal article" date="2014" name="PLoS Genet.">
        <title>Phylogenetically driven sequencing of extremely halophilic archaea reveals strategies for static and dynamic osmo-response.</title>
        <authorList>
            <person name="Becker E.A."/>
            <person name="Seitzer P.M."/>
            <person name="Tritt A."/>
            <person name="Larsen D."/>
            <person name="Krusor M."/>
            <person name="Yao A.I."/>
            <person name="Wu D."/>
            <person name="Madern D."/>
            <person name="Eisen J.A."/>
            <person name="Darling A.E."/>
            <person name="Facciotti M.T."/>
        </authorList>
    </citation>
    <scope>NUCLEOTIDE SEQUENCE [LARGE SCALE GENOMIC DNA]</scope>
    <source>
        <strain evidence="3 4">JCM 14663</strain>
    </source>
</reference>